<dbReference type="GeneID" id="93159046"/>
<dbReference type="CDD" id="cd01948">
    <property type="entry name" value="EAL"/>
    <property type="match status" value="1"/>
</dbReference>
<keyword evidence="1" id="KW-1133">Transmembrane helix</keyword>
<evidence type="ECO:0000313" key="5">
    <source>
        <dbReference type="Proteomes" id="UP000434241"/>
    </source>
</evidence>
<dbReference type="PANTHER" id="PTHR33121">
    <property type="entry name" value="CYCLIC DI-GMP PHOSPHODIESTERASE PDEF"/>
    <property type="match status" value="1"/>
</dbReference>
<dbReference type="RefSeq" id="WP_154556231.1">
    <property type="nucleotide sequence ID" value="NZ_VUMR01000035.1"/>
</dbReference>
<dbReference type="InterPro" id="IPR000160">
    <property type="entry name" value="GGDEF_dom"/>
</dbReference>
<dbReference type="Proteomes" id="UP000434241">
    <property type="component" value="Unassembled WGS sequence"/>
</dbReference>
<evidence type="ECO:0000259" key="3">
    <source>
        <dbReference type="PROSITE" id="PS50887"/>
    </source>
</evidence>
<dbReference type="GO" id="GO:0071111">
    <property type="term" value="F:cyclic-guanylate-specific phosphodiesterase activity"/>
    <property type="evidence" value="ECO:0007669"/>
    <property type="project" value="InterPro"/>
</dbReference>
<dbReference type="Pfam" id="PF00563">
    <property type="entry name" value="EAL"/>
    <property type="match status" value="1"/>
</dbReference>
<feature type="transmembrane region" description="Helical" evidence="1">
    <location>
        <begin position="272"/>
        <end position="292"/>
    </location>
</feature>
<dbReference type="SUPFAM" id="SSF141868">
    <property type="entry name" value="EAL domain-like"/>
    <property type="match status" value="1"/>
</dbReference>
<keyword evidence="5" id="KW-1185">Reference proteome</keyword>
<organism evidence="4 5">
    <name type="scientific">Holdemanella porci</name>
    <dbReference type="NCBI Taxonomy" id="2652276"/>
    <lineage>
        <taxon>Bacteria</taxon>
        <taxon>Bacillati</taxon>
        <taxon>Bacillota</taxon>
        <taxon>Erysipelotrichia</taxon>
        <taxon>Erysipelotrichales</taxon>
        <taxon>Erysipelotrichaceae</taxon>
        <taxon>Holdemanella</taxon>
    </lineage>
</organism>
<reference evidence="4 5" key="1">
    <citation type="submission" date="2019-08" db="EMBL/GenBank/DDBJ databases">
        <title>In-depth cultivation of the pig gut microbiome towards novel bacterial diversity and tailored functional studies.</title>
        <authorList>
            <person name="Wylensek D."/>
            <person name="Hitch T.C.A."/>
            <person name="Clavel T."/>
        </authorList>
    </citation>
    <scope>NUCLEOTIDE SEQUENCE [LARGE SCALE GENOMIC DNA]</scope>
    <source>
        <strain evidence="4 5">LKV-472-APC-3</strain>
    </source>
</reference>
<dbReference type="AlphaFoldDB" id="A0A6N7VG03"/>
<dbReference type="InterPro" id="IPR001633">
    <property type="entry name" value="EAL_dom"/>
</dbReference>
<dbReference type="PROSITE" id="PS50887">
    <property type="entry name" value="GGDEF"/>
    <property type="match status" value="1"/>
</dbReference>
<dbReference type="Gene3D" id="3.20.20.450">
    <property type="entry name" value="EAL domain"/>
    <property type="match status" value="1"/>
</dbReference>
<proteinExistence type="predicted"/>
<dbReference type="PROSITE" id="PS50883">
    <property type="entry name" value="EAL"/>
    <property type="match status" value="1"/>
</dbReference>
<protein>
    <submittedName>
        <fullName evidence="4">EAL domain-containing protein</fullName>
    </submittedName>
</protein>
<dbReference type="SMART" id="SM00052">
    <property type="entry name" value="EAL"/>
    <property type="match status" value="1"/>
</dbReference>
<sequence>MDINMLQKRIHKLLIISVMMVLSILVMAFLFIDHGDDSLNHATYTTMNQEIDLCTQRISSQNHTDLVLLNTLAKSLTNSADIDSSLAEMEKENAFTSISYMDSQRDIYFANPSVHVEYNELSKVYKSKVDSAFSGKQSAFIQKQDVITKGFVITYIVPVYDSSKNVTGVLSATSCLKPYATLMKKSVYGGNLYITDLHDFYGIQKNKESKDVLAVLKGLDLSERINGLIGVNGEEHGIVVKEMGFDGWYLCYVNSAKSLNNPLYVMSRANNYVLMVFVVVVMILLWIAYMMMVKNNKEMENLAYKDQLTGAVSFTRFTKLVSMYAKRNVNYSLVSLNMRRFKFMNEILGRDKSDDFLCRIVTCIQPMLKKDEIICRDSADVFYLLLNDTNEDEVARRINDMFTKIRQNTKDFRYEYEFCCGVASNIEDQEKYTFEQMLTNVMFALAQSKEASSENICFFDEEVHKKKEFENFIESNMQQSLDSQCFEMVLQPKMDLKTNSVIAAEALVRWRLEDGTYLPPSSFVDIFEKNLFCSKLDFYMLKKAIQQIRKWIDMGMNPVNISVNQSKIVFYHENYISEIKSLLEEYNVSGSYITLEVLESTVIEDIDMFNSILTEVKKLGFSVSLDDFGSGYSSLNVLSKLQIDELKIDRIFLHTKSEVDNQRTKWILESIIDIAKKSQILVVVEGVESKQDDLFIKNLGADIGQGYFYGRPLSISAFNDLIETK</sequence>
<dbReference type="PANTHER" id="PTHR33121:SF70">
    <property type="entry name" value="SIGNALING PROTEIN YKOW"/>
    <property type="match status" value="1"/>
</dbReference>
<dbReference type="EMBL" id="VUMR01000035">
    <property type="protein sequence ID" value="MSS56647.1"/>
    <property type="molecule type" value="Genomic_DNA"/>
</dbReference>
<evidence type="ECO:0000256" key="1">
    <source>
        <dbReference type="SAM" id="Phobius"/>
    </source>
</evidence>
<accession>A0A6N7VG03</accession>
<comment type="caution">
    <text evidence="4">The sequence shown here is derived from an EMBL/GenBank/DDBJ whole genome shotgun (WGS) entry which is preliminary data.</text>
</comment>
<feature type="transmembrane region" description="Helical" evidence="1">
    <location>
        <begin position="12"/>
        <end position="32"/>
    </location>
</feature>
<dbReference type="InterPro" id="IPR035919">
    <property type="entry name" value="EAL_sf"/>
</dbReference>
<evidence type="ECO:0000313" key="4">
    <source>
        <dbReference type="EMBL" id="MSS56647.1"/>
    </source>
</evidence>
<feature type="domain" description="EAL" evidence="2">
    <location>
        <begin position="470"/>
        <end position="725"/>
    </location>
</feature>
<name>A0A6N7VG03_9FIRM</name>
<evidence type="ECO:0000259" key="2">
    <source>
        <dbReference type="PROSITE" id="PS50883"/>
    </source>
</evidence>
<gene>
    <name evidence="4" type="ORF">FYJ55_07040</name>
</gene>
<dbReference type="SMART" id="SM00267">
    <property type="entry name" value="GGDEF"/>
    <property type="match status" value="1"/>
</dbReference>
<dbReference type="SUPFAM" id="SSF55073">
    <property type="entry name" value="Nucleotide cyclase"/>
    <property type="match status" value="1"/>
</dbReference>
<feature type="domain" description="GGDEF" evidence="3">
    <location>
        <begin position="329"/>
        <end position="461"/>
    </location>
</feature>
<dbReference type="NCBIfam" id="TIGR00254">
    <property type="entry name" value="GGDEF"/>
    <property type="match status" value="1"/>
</dbReference>
<dbReference type="InterPro" id="IPR043128">
    <property type="entry name" value="Rev_trsase/Diguanyl_cyclase"/>
</dbReference>
<dbReference type="InterPro" id="IPR050706">
    <property type="entry name" value="Cyclic-di-GMP_PDE-like"/>
</dbReference>
<dbReference type="InterPro" id="IPR029787">
    <property type="entry name" value="Nucleotide_cyclase"/>
</dbReference>
<dbReference type="Gene3D" id="3.30.70.270">
    <property type="match status" value="1"/>
</dbReference>
<keyword evidence="1" id="KW-0812">Transmembrane</keyword>
<dbReference type="Pfam" id="PF00990">
    <property type="entry name" value="GGDEF"/>
    <property type="match status" value="1"/>
</dbReference>
<keyword evidence="1" id="KW-0472">Membrane</keyword>